<keyword evidence="2" id="KW-1185">Reference proteome</keyword>
<accession>A0ABQ9HBS5</accession>
<comment type="caution">
    <text evidence="1">The sequence shown here is derived from an EMBL/GenBank/DDBJ whole genome shotgun (WGS) entry which is preliminary data.</text>
</comment>
<sequence length="146" mass="16895">MIFLSLQAFSNIQKIILTFLLPGHTMMPVDSLHAAVEHEVRNKTVSKLKLYKVIVLCHDDFCDWKAIQNRLLPQNKIVTTDGESVKFKDIRRLGFTKSLETISFLYDVEENAPVHEILKRHSRQTDEMSIPSLVYKSRLPLPEAKF</sequence>
<gene>
    <name evidence="1" type="ORF">PR048_018195</name>
</gene>
<organism evidence="1 2">
    <name type="scientific">Dryococelus australis</name>
    <dbReference type="NCBI Taxonomy" id="614101"/>
    <lineage>
        <taxon>Eukaryota</taxon>
        <taxon>Metazoa</taxon>
        <taxon>Ecdysozoa</taxon>
        <taxon>Arthropoda</taxon>
        <taxon>Hexapoda</taxon>
        <taxon>Insecta</taxon>
        <taxon>Pterygota</taxon>
        <taxon>Neoptera</taxon>
        <taxon>Polyneoptera</taxon>
        <taxon>Phasmatodea</taxon>
        <taxon>Verophasmatodea</taxon>
        <taxon>Anareolatae</taxon>
        <taxon>Phasmatidae</taxon>
        <taxon>Eurycanthinae</taxon>
        <taxon>Dryococelus</taxon>
    </lineage>
</organism>
<evidence type="ECO:0000313" key="1">
    <source>
        <dbReference type="EMBL" id="KAJ8881709.1"/>
    </source>
</evidence>
<name>A0ABQ9HBS5_9NEOP</name>
<protein>
    <submittedName>
        <fullName evidence="1">Uncharacterized protein</fullName>
    </submittedName>
</protein>
<evidence type="ECO:0000313" key="2">
    <source>
        <dbReference type="Proteomes" id="UP001159363"/>
    </source>
</evidence>
<dbReference type="EMBL" id="JARBHB010000006">
    <property type="protein sequence ID" value="KAJ8881709.1"/>
    <property type="molecule type" value="Genomic_DNA"/>
</dbReference>
<reference evidence="1 2" key="1">
    <citation type="submission" date="2023-02" db="EMBL/GenBank/DDBJ databases">
        <title>LHISI_Scaffold_Assembly.</title>
        <authorList>
            <person name="Stuart O.P."/>
            <person name="Cleave R."/>
            <person name="Magrath M.J.L."/>
            <person name="Mikheyev A.S."/>
        </authorList>
    </citation>
    <scope>NUCLEOTIDE SEQUENCE [LARGE SCALE GENOMIC DNA]</scope>
    <source>
        <strain evidence="1">Daus_M_001</strain>
        <tissue evidence="1">Leg muscle</tissue>
    </source>
</reference>
<proteinExistence type="predicted"/>
<dbReference type="Proteomes" id="UP001159363">
    <property type="component" value="Chromosome 5"/>
</dbReference>